<dbReference type="InterPro" id="IPR043129">
    <property type="entry name" value="ATPase_NBD"/>
</dbReference>
<dbReference type="AlphaFoldDB" id="X6LWM2"/>
<keyword evidence="5" id="KW-0378">Hydrolase</keyword>
<dbReference type="GO" id="GO:0005524">
    <property type="term" value="F:ATP binding"/>
    <property type="evidence" value="ECO:0007669"/>
    <property type="project" value="UniProtKB-KW"/>
</dbReference>
<evidence type="ECO:0000256" key="6">
    <source>
        <dbReference type="ARBA" id="ARBA00022840"/>
    </source>
</evidence>
<dbReference type="PANTHER" id="PTHR11937">
    <property type="entry name" value="ACTIN"/>
    <property type="match status" value="1"/>
</dbReference>
<dbReference type="FunFam" id="3.30.420.40:FF:000218">
    <property type="entry name" value="actin, alpha sarcomeric/skeletal-like"/>
    <property type="match status" value="1"/>
</dbReference>
<dbReference type="Pfam" id="PF00022">
    <property type="entry name" value="Actin"/>
    <property type="match status" value="1"/>
</dbReference>
<evidence type="ECO:0008006" key="12">
    <source>
        <dbReference type="Google" id="ProtNLM"/>
    </source>
</evidence>
<dbReference type="SMART" id="SM00268">
    <property type="entry name" value="ACTIN"/>
    <property type="match status" value="1"/>
</dbReference>
<organism evidence="10 11">
    <name type="scientific">Reticulomyxa filosa</name>
    <dbReference type="NCBI Taxonomy" id="46433"/>
    <lineage>
        <taxon>Eukaryota</taxon>
        <taxon>Sar</taxon>
        <taxon>Rhizaria</taxon>
        <taxon>Retaria</taxon>
        <taxon>Foraminifera</taxon>
        <taxon>Monothalamids</taxon>
        <taxon>Reticulomyxidae</taxon>
        <taxon>Reticulomyxa</taxon>
    </lineage>
</organism>
<evidence type="ECO:0000256" key="9">
    <source>
        <dbReference type="RuleBase" id="RU000487"/>
    </source>
</evidence>
<evidence type="ECO:0000256" key="4">
    <source>
        <dbReference type="ARBA" id="ARBA00022741"/>
    </source>
</evidence>
<evidence type="ECO:0000256" key="7">
    <source>
        <dbReference type="ARBA" id="ARBA00023212"/>
    </source>
</evidence>
<evidence type="ECO:0000256" key="1">
    <source>
        <dbReference type="ARBA" id="ARBA00004245"/>
    </source>
</evidence>
<accession>X6LWM2</accession>
<comment type="catalytic activity">
    <reaction evidence="8">
        <text>ATP + H2O = ADP + phosphate + H(+)</text>
        <dbReference type="Rhea" id="RHEA:13065"/>
        <dbReference type="ChEBI" id="CHEBI:15377"/>
        <dbReference type="ChEBI" id="CHEBI:15378"/>
        <dbReference type="ChEBI" id="CHEBI:30616"/>
        <dbReference type="ChEBI" id="CHEBI:43474"/>
        <dbReference type="ChEBI" id="CHEBI:456216"/>
    </reaction>
</comment>
<dbReference type="EMBL" id="ASPP01028011">
    <property type="protein sequence ID" value="ETO05537.1"/>
    <property type="molecule type" value="Genomic_DNA"/>
</dbReference>
<dbReference type="SUPFAM" id="SSF53067">
    <property type="entry name" value="Actin-like ATPase domain"/>
    <property type="match status" value="2"/>
</dbReference>
<dbReference type="OrthoDB" id="6953074at2759"/>
<proteinExistence type="inferred from homology"/>
<dbReference type="Gene3D" id="3.30.420.40">
    <property type="match status" value="2"/>
</dbReference>
<dbReference type="FunFam" id="3.90.640.10:FF:000007">
    <property type="entry name" value="Actin like 7B"/>
    <property type="match status" value="1"/>
</dbReference>
<comment type="subcellular location">
    <subcellularLocation>
        <location evidence="1">Cytoplasm</location>
        <location evidence="1">Cytoskeleton</location>
    </subcellularLocation>
</comment>
<name>X6LWM2_RETFI</name>
<keyword evidence="11" id="KW-1185">Reference proteome</keyword>
<evidence type="ECO:0000256" key="2">
    <source>
        <dbReference type="ARBA" id="ARBA00006752"/>
    </source>
</evidence>
<evidence type="ECO:0000256" key="3">
    <source>
        <dbReference type="ARBA" id="ARBA00022490"/>
    </source>
</evidence>
<dbReference type="InterPro" id="IPR004000">
    <property type="entry name" value="Actin"/>
</dbReference>
<dbReference type="PRINTS" id="PR00190">
    <property type="entry name" value="ACTIN"/>
</dbReference>
<dbReference type="GO" id="GO:0005856">
    <property type="term" value="C:cytoskeleton"/>
    <property type="evidence" value="ECO:0007669"/>
    <property type="project" value="UniProtKB-SubCell"/>
</dbReference>
<dbReference type="GO" id="GO:0016787">
    <property type="term" value="F:hydrolase activity"/>
    <property type="evidence" value="ECO:0007669"/>
    <property type="project" value="UniProtKB-KW"/>
</dbReference>
<evidence type="ECO:0000256" key="5">
    <source>
        <dbReference type="ARBA" id="ARBA00022801"/>
    </source>
</evidence>
<evidence type="ECO:0000256" key="8">
    <source>
        <dbReference type="ARBA" id="ARBA00049360"/>
    </source>
</evidence>
<keyword evidence="7" id="KW-0206">Cytoskeleton</keyword>
<gene>
    <name evidence="10" type="ORF">RFI_31858</name>
</gene>
<keyword evidence="6" id="KW-0067">ATP-binding</keyword>
<comment type="similarity">
    <text evidence="2 9">Belongs to the actin family.</text>
</comment>
<keyword evidence="3" id="KW-0963">Cytoplasm</keyword>
<reference evidence="10 11" key="1">
    <citation type="journal article" date="2013" name="Curr. Biol.">
        <title>The Genome of the Foraminiferan Reticulomyxa filosa.</title>
        <authorList>
            <person name="Glockner G."/>
            <person name="Hulsmann N."/>
            <person name="Schleicher M."/>
            <person name="Noegel A.A."/>
            <person name="Eichinger L."/>
            <person name="Gallinger C."/>
            <person name="Pawlowski J."/>
            <person name="Sierra R."/>
            <person name="Euteneuer U."/>
            <person name="Pillet L."/>
            <person name="Moustafa A."/>
            <person name="Platzer M."/>
            <person name="Groth M."/>
            <person name="Szafranski K."/>
            <person name="Schliwa M."/>
        </authorList>
    </citation>
    <scope>NUCLEOTIDE SEQUENCE [LARGE SCALE GENOMIC DNA]</scope>
</reference>
<evidence type="ECO:0000313" key="11">
    <source>
        <dbReference type="Proteomes" id="UP000023152"/>
    </source>
</evidence>
<dbReference type="Gene3D" id="3.90.640.10">
    <property type="entry name" value="Actin, Chain A, domain 4"/>
    <property type="match status" value="1"/>
</dbReference>
<sequence>MTEIMFETFNTPKFYVAIQGLLSLYANGQITGIVCDSGDGVTHLVPIYEGYCLPHAVSRLDLGGRDLVEYLQKIWAVKGHSFTTVTEKDILTHIKEQLTYVALDYGSELKKVEAHPSEVERDYRLPDDEVITVGAERFQCAELLFDPSAMGLKQEGIHQLTFRSIMASEVDIRKDLYNNIVMSGGNTMFNGIAERMQKEITNVAPEVTSIKVVAPPDRKYSTCVGGCILSSSCTFDELWIQKSEYDETGPLQTLSNCFNFFKVKFKRILLTSKIVIYCHEKNDREKWYLFRTKRKKWFYIY</sequence>
<protein>
    <recommendedName>
        <fullName evidence="12">Actin</fullName>
    </recommendedName>
</protein>
<dbReference type="Proteomes" id="UP000023152">
    <property type="component" value="Unassembled WGS sequence"/>
</dbReference>
<keyword evidence="4" id="KW-0547">Nucleotide-binding</keyword>
<comment type="caution">
    <text evidence="10">The sequence shown here is derived from an EMBL/GenBank/DDBJ whole genome shotgun (WGS) entry which is preliminary data.</text>
</comment>
<evidence type="ECO:0000313" key="10">
    <source>
        <dbReference type="EMBL" id="ETO05537.1"/>
    </source>
</evidence>